<feature type="transmembrane region" description="Helical" evidence="1">
    <location>
        <begin position="56"/>
        <end position="79"/>
    </location>
</feature>
<keyword evidence="1" id="KW-0812">Transmembrane</keyword>
<feature type="transmembrane region" description="Helical" evidence="1">
    <location>
        <begin position="363"/>
        <end position="384"/>
    </location>
</feature>
<feature type="transmembrane region" description="Helical" evidence="1">
    <location>
        <begin position="117"/>
        <end position="134"/>
    </location>
</feature>
<keyword evidence="1" id="KW-0472">Membrane</keyword>
<feature type="transmembrane region" description="Helical" evidence="1">
    <location>
        <begin position="21"/>
        <end position="44"/>
    </location>
</feature>
<protein>
    <submittedName>
        <fullName evidence="2">Uncharacterized protein</fullName>
    </submittedName>
</protein>
<accession>A0A494VV07</accession>
<evidence type="ECO:0000313" key="2">
    <source>
        <dbReference type="EMBL" id="AYL95128.1"/>
    </source>
</evidence>
<evidence type="ECO:0000313" key="3">
    <source>
        <dbReference type="Proteomes" id="UP000270046"/>
    </source>
</evidence>
<feature type="transmembrane region" description="Helical" evidence="1">
    <location>
        <begin position="309"/>
        <end position="328"/>
    </location>
</feature>
<dbReference type="EMBL" id="CP032869">
    <property type="protein sequence ID" value="AYL95128.1"/>
    <property type="molecule type" value="Genomic_DNA"/>
</dbReference>
<dbReference type="Proteomes" id="UP000270046">
    <property type="component" value="Chromosome"/>
</dbReference>
<feature type="transmembrane region" description="Helical" evidence="1">
    <location>
        <begin position="208"/>
        <end position="229"/>
    </location>
</feature>
<reference evidence="2 3" key="1">
    <citation type="submission" date="2018-10" db="EMBL/GenBank/DDBJ databases">
        <title>Genome sequencing of Mucilaginibacter sp. HYN0043.</title>
        <authorList>
            <person name="Kim M."/>
            <person name="Yi H."/>
        </authorList>
    </citation>
    <scope>NUCLEOTIDE SEQUENCE [LARGE SCALE GENOMIC DNA]</scope>
    <source>
        <strain evidence="2 3">HYN0043</strain>
    </source>
</reference>
<dbReference type="RefSeq" id="WP_119408832.1">
    <property type="nucleotide sequence ID" value="NZ_CP032869.1"/>
</dbReference>
<keyword evidence="1" id="KW-1133">Transmembrane helix</keyword>
<keyword evidence="3" id="KW-1185">Reference proteome</keyword>
<organism evidence="2 3">
    <name type="scientific">Mucilaginibacter celer</name>
    <dbReference type="NCBI Taxonomy" id="2305508"/>
    <lineage>
        <taxon>Bacteria</taxon>
        <taxon>Pseudomonadati</taxon>
        <taxon>Bacteroidota</taxon>
        <taxon>Sphingobacteriia</taxon>
        <taxon>Sphingobacteriales</taxon>
        <taxon>Sphingobacteriaceae</taxon>
        <taxon>Mucilaginibacter</taxon>
    </lineage>
</organism>
<feature type="transmembrane region" description="Helical" evidence="1">
    <location>
        <begin position="164"/>
        <end position="184"/>
    </location>
</feature>
<evidence type="ECO:0000256" key="1">
    <source>
        <dbReference type="SAM" id="Phobius"/>
    </source>
</evidence>
<dbReference type="AlphaFoldDB" id="A0A494VV07"/>
<sequence>MRLLNLPIVAKIKSEPPLAAAFLTISVFSLPVVISILTKGYILLPGGYTYTLTVNPVFGLAAILLNLLLFYIFSVSPIIKLRFHSLITPHYVRKLVILCYIGVSWLCFYVFNAKLNFISSLISDPAATMLSVGGDMVEQKLLASFFFGMSGCIGYALLDKRDGIMLKIAVYATMFTIVLFYFFIGRREISLMTLCFFLLTRKNKISRAYLIVVGSITGIILVSILALRLSLQDNDQAMFASDSEELSPMAYSAYIIQHNTPDIPGSFIGVTPVRMHILKTTIASAYVQNQTGWKDDANNPVLGIGGISYMYGLVVPVIMLLVLGMIIRSVTNEFRQKKTPVLKLLVIYMTFKTFNLFRNGEFPLTSIDIVLFLVLCLPALFLTFGDGDHNSVVNDER</sequence>
<feature type="transmembrane region" description="Helical" evidence="1">
    <location>
        <begin position="91"/>
        <end position="111"/>
    </location>
</feature>
<dbReference type="KEGG" id="muh:HYN43_007395"/>
<name>A0A494VV07_9SPHI</name>
<proteinExistence type="predicted"/>
<gene>
    <name evidence="2" type="ORF">HYN43_007395</name>
</gene>
<feature type="transmembrane region" description="Helical" evidence="1">
    <location>
        <begin position="141"/>
        <end position="158"/>
    </location>
</feature>